<evidence type="ECO:0000313" key="1">
    <source>
        <dbReference type="EMBL" id="QHU18045.1"/>
    </source>
</evidence>
<proteinExistence type="predicted"/>
<sequence length="177" mass="20430">MESNLIHQRGLYQKSLIRRKIQVAFHEIEDNLEQMFLRHAQTSILNQCEKEGYIAEHGCKIISYSGGKTTDSFIQYDVLFECMICYPSEDMVFQCKVQSITKIGIKGVLTHDEIKNPIVVFASYLHNPSIFKGENILSNNENSPYKVGDIIEIRVLGHRFEIHDPHIYVLGEIIDKK</sequence>
<accession>A0A6C0KJB8</accession>
<reference evidence="1" key="1">
    <citation type="journal article" date="2020" name="Nature">
        <title>Giant virus diversity and host interactions through global metagenomics.</title>
        <authorList>
            <person name="Schulz F."/>
            <person name="Roux S."/>
            <person name="Paez-Espino D."/>
            <person name="Jungbluth S."/>
            <person name="Walsh D.A."/>
            <person name="Denef V.J."/>
            <person name="McMahon K.D."/>
            <person name="Konstantinidis K.T."/>
            <person name="Eloe-Fadrosh E.A."/>
            <person name="Kyrpides N.C."/>
            <person name="Woyke T."/>
        </authorList>
    </citation>
    <scope>NUCLEOTIDE SEQUENCE</scope>
    <source>
        <strain evidence="1">GVMAG-S-3300012919-55</strain>
    </source>
</reference>
<evidence type="ECO:0008006" key="2">
    <source>
        <dbReference type="Google" id="ProtNLM"/>
    </source>
</evidence>
<dbReference type="EMBL" id="MN740922">
    <property type="protein sequence ID" value="QHU18045.1"/>
    <property type="molecule type" value="Genomic_DNA"/>
</dbReference>
<dbReference type="AlphaFoldDB" id="A0A6C0KJB8"/>
<name>A0A6C0KJB8_9ZZZZ</name>
<protein>
    <recommendedName>
        <fullName evidence="2">S1 motif domain-containing protein</fullName>
    </recommendedName>
</protein>
<organism evidence="1">
    <name type="scientific">viral metagenome</name>
    <dbReference type="NCBI Taxonomy" id="1070528"/>
    <lineage>
        <taxon>unclassified sequences</taxon>
        <taxon>metagenomes</taxon>
        <taxon>organismal metagenomes</taxon>
    </lineage>
</organism>